<keyword evidence="3" id="KW-0698">rRNA processing</keyword>
<evidence type="ECO:0000256" key="2">
    <source>
        <dbReference type="ARBA" id="ARBA00022679"/>
    </source>
</evidence>
<accession>A0ABZ3C081</accession>
<dbReference type="PIRSF" id="PIRSF004553">
    <property type="entry name" value="CHP00095"/>
    <property type="match status" value="1"/>
</dbReference>
<comment type="similarity">
    <text evidence="3">Belongs to the methyltransferase superfamily. RsmD family.</text>
</comment>
<dbReference type="CDD" id="cd02440">
    <property type="entry name" value="AdoMet_MTases"/>
    <property type="match status" value="1"/>
</dbReference>
<comment type="function">
    <text evidence="3">Specifically methylates the guanine in position 966 of 16S rRNA in the assembled 30S particle.</text>
</comment>
<dbReference type="Gene3D" id="3.40.50.150">
    <property type="entry name" value="Vaccinia Virus protein VP39"/>
    <property type="match status" value="1"/>
</dbReference>
<dbReference type="InterPro" id="IPR004398">
    <property type="entry name" value="RNA_MeTrfase_RsmD"/>
</dbReference>
<organism evidence="4 5">
    <name type="scientific">Ignatzschineria larvae DSM 13226</name>
    <dbReference type="NCBI Taxonomy" id="1111732"/>
    <lineage>
        <taxon>Bacteria</taxon>
        <taxon>Pseudomonadati</taxon>
        <taxon>Pseudomonadota</taxon>
        <taxon>Gammaproteobacteria</taxon>
        <taxon>Cardiobacteriales</taxon>
        <taxon>Ignatzschineriaceae</taxon>
        <taxon>Ignatzschineria</taxon>
    </lineage>
</organism>
<evidence type="ECO:0000313" key="5">
    <source>
        <dbReference type="Proteomes" id="UP001449178"/>
    </source>
</evidence>
<dbReference type="PANTHER" id="PTHR43542">
    <property type="entry name" value="METHYLTRANSFERASE"/>
    <property type="match status" value="1"/>
</dbReference>
<keyword evidence="2 3" id="KW-0808">Transferase</keyword>
<protein>
    <recommendedName>
        <fullName evidence="3">Ribosomal RNA small subunit methyltransferase D</fullName>
        <ecNumber evidence="3">2.1.1.171</ecNumber>
    </recommendedName>
</protein>
<dbReference type="InterPro" id="IPR029063">
    <property type="entry name" value="SAM-dependent_MTases_sf"/>
</dbReference>
<reference evidence="4 5" key="1">
    <citation type="submission" date="2024-03" db="EMBL/GenBank/DDBJ databases">
        <title>Complete Genome Sequence and Annotation of Ignatzschineria larvae DSM 13226.</title>
        <authorList>
            <person name="Cantrell E."/>
            <person name="Burcham Z.M."/>
        </authorList>
    </citation>
    <scope>NUCLEOTIDE SEQUENCE [LARGE SCALE GENOMIC DNA]</scope>
    <source>
        <strain evidence="4 5">DSM 13226</strain>
    </source>
</reference>
<keyword evidence="1 3" id="KW-0489">Methyltransferase</keyword>
<dbReference type="EC" id="2.1.1.171" evidence="3"/>
<evidence type="ECO:0000256" key="1">
    <source>
        <dbReference type="ARBA" id="ARBA00022603"/>
    </source>
</evidence>
<proteinExistence type="inferred from homology"/>
<dbReference type="EMBL" id="CP150637">
    <property type="protein sequence ID" value="WZW87891.1"/>
    <property type="molecule type" value="Genomic_DNA"/>
</dbReference>
<dbReference type="Proteomes" id="UP001449178">
    <property type="component" value="Chromosome"/>
</dbReference>
<dbReference type="PANTHER" id="PTHR43542:SF1">
    <property type="entry name" value="METHYLTRANSFERASE"/>
    <property type="match status" value="1"/>
</dbReference>
<sequence>MKRAQGKSAAHAIQIIGGEYRSRKINVIDADGLRPTASRVRETLFNWLQLTIPGAIVIDAFAGSGALGIEALSRGAKKAIFIEKDPAVYRQLQANLNALKVPESRYTLLPMSALEFLKQDPLHPEMKAYLTAIKEEGLRSHLFLDPPFHHNLYPEIFSLLQGHSLTEHLTSLSLEMPHKLLLQAASLLPLKEAREMKTKESRLYLFRAA</sequence>
<gene>
    <name evidence="4" type="primary">rsmD</name>
    <name evidence="4" type="ORF">WMO13_00490</name>
</gene>
<dbReference type="SUPFAM" id="SSF53335">
    <property type="entry name" value="S-adenosyl-L-methionine-dependent methyltransferases"/>
    <property type="match status" value="1"/>
</dbReference>
<evidence type="ECO:0000256" key="3">
    <source>
        <dbReference type="PIRNR" id="PIRNR004553"/>
    </source>
</evidence>
<evidence type="ECO:0000313" key="4">
    <source>
        <dbReference type="EMBL" id="WZW87891.1"/>
    </source>
</evidence>
<dbReference type="Pfam" id="PF03602">
    <property type="entry name" value="Cons_hypoth95"/>
    <property type="match status" value="1"/>
</dbReference>
<dbReference type="GO" id="GO:0052913">
    <property type="term" value="F:16S rRNA (guanine(966)-N(2))-methyltransferase activity"/>
    <property type="evidence" value="ECO:0007669"/>
    <property type="project" value="UniProtKB-EC"/>
</dbReference>
<comment type="catalytic activity">
    <reaction evidence="3">
        <text>guanosine(966) in 16S rRNA + S-adenosyl-L-methionine = N(2)-methylguanosine(966) in 16S rRNA + S-adenosyl-L-homocysteine + H(+)</text>
        <dbReference type="Rhea" id="RHEA:23548"/>
        <dbReference type="Rhea" id="RHEA-COMP:10211"/>
        <dbReference type="Rhea" id="RHEA-COMP:10212"/>
        <dbReference type="ChEBI" id="CHEBI:15378"/>
        <dbReference type="ChEBI" id="CHEBI:57856"/>
        <dbReference type="ChEBI" id="CHEBI:59789"/>
        <dbReference type="ChEBI" id="CHEBI:74269"/>
        <dbReference type="ChEBI" id="CHEBI:74481"/>
        <dbReference type="EC" id="2.1.1.171"/>
    </reaction>
</comment>
<name>A0ABZ3C081_9GAMM</name>
<keyword evidence="5" id="KW-1185">Reference proteome</keyword>
<dbReference type="NCBIfam" id="TIGR00095">
    <property type="entry name" value="16S rRNA (guanine(966)-N(2))-methyltransferase RsmD"/>
    <property type="match status" value="1"/>
</dbReference>
<dbReference type="RefSeq" id="WP_034856061.1">
    <property type="nucleotide sequence ID" value="NZ_AZOD01000039.1"/>
</dbReference>
<keyword evidence="3" id="KW-0949">S-adenosyl-L-methionine</keyword>